<dbReference type="InterPro" id="IPR036291">
    <property type="entry name" value="NAD(P)-bd_dom_sf"/>
</dbReference>
<comment type="caution">
    <text evidence="9">The sequence shown here is derived from an EMBL/GenBank/DDBJ whole genome shotgun (WGS) entry which is preliminary data.</text>
</comment>
<dbReference type="GO" id="GO:0016226">
    <property type="term" value="P:iron-sulfur cluster assembly"/>
    <property type="evidence" value="ECO:0007669"/>
    <property type="project" value="UniProtKB-UniRule"/>
</dbReference>
<dbReference type="GO" id="GO:0005634">
    <property type="term" value="C:nucleus"/>
    <property type="evidence" value="ECO:0007669"/>
    <property type="project" value="UniProtKB-SubCell"/>
</dbReference>
<accession>A0A2P6V489</accession>
<keyword evidence="3" id="KW-0521">NADP</keyword>
<dbReference type="InterPro" id="IPR017441">
    <property type="entry name" value="Protein_kinase_ATP_BS"/>
</dbReference>
<feature type="region of interest" description="Disordered" evidence="7">
    <location>
        <begin position="365"/>
        <end position="435"/>
    </location>
</feature>
<dbReference type="InterPro" id="IPR000719">
    <property type="entry name" value="Prot_kinase_dom"/>
</dbReference>
<evidence type="ECO:0000256" key="3">
    <source>
        <dbReference type="ARBA" id="ARBA00022857"/>
    </source>
</evidence>
<proteinExistence type="inferred from homology"/>
<dbReference type="GO" id="GO:0004672">
    <property type="term" value="F:protein kinase activity"/>
    <property type="evidence" value="ECO:0007669"/>
    <property type="project" value="InterPro"/>
</dbReference>
<dbReference type="SUPFAM" id="SSF51735">
    <property type="entry name" value="NAD(P)-binding Rossmann-fold domains"/>
    <property type="match status" value="1"/>
</dbReference>
<feature type="domain" description="Protein kinase" evidence="8">
    <location>
        <begin position="268"/>
        <end position="665"/>
    </location>
</feature>
<dbReference type="InterPro" id="IPR029240">
    <property type="entry name" value="MMS19_N"/>
</dbReference>
<sequence>MPDADNRRLLPCLQAAAEPAVVATVGNPRELHAALADPEILEILLDPGGEWNYTDVSWPGQLTLLRNVSLRGLPDADGGPPYVDVNRLTELVVVGAGGGLHQSDIYADDCLVPVMPLLCFAVGADMGNITLERFTLGDTSCTDISQSTATDWLLKSAFWATWHSSWTKVDDRSIHVEDTGEVVGLPQGVRWRIINSTFRCTGNETHPLPWPGTDSPLATGPSEVPLLAAAMAALVAAVAVVYYAANRNVVTVARNESAEVVVARSKGIVLQALIGQGTFGRVYRGQFRGQTVAIKVMEFLLYERRAAAEVMKECQHAVACRHPACVTCVTFFTVTVRTQLPHTAALQQAMREGCAVPCALSRGGAQQHRAPQQSRDGAPSMKQQQQELETGADESPASAAGAARAAAGTAESRASSLPEPATAEQGVEPPRPAASAAAASLLGGGGSLLSGGGGSYSTLEGVMTLLVMEYCSLGSLHRAISAGRFFLDRRAQRVNLDWVCRTALDVAEGLQHLHEAHHLVHRDVSTSNILLTPDPSDPRGFRAKLSDFGLSTVLRDRQTHKTSQLKGTVDFMPPEVFTCGEVRFDLDMFGFGIVVYWMCKGEGPFAGLAPFQIVGKKLEAAHRQQRLALPPVPAALGQLLWDCTHWDPAARPTAAQAVRRLRELLSELGQGDDKLLVPRKAASMRGEAMAVPAWAPLLHEIVTVEAASETAHGERVTELVAGLRGGGGGGGGAPTPVLRLVEALGPFLTSGEDVQRTRATSVLAEVAEAVPGCAASAGDVAHLAQFFTARLADWPAVRGALRGCLALVARAPAAVTDGAPAATAAGPEAAGAAAAAPALPAPTDEAAVELVRTLVGHVFVRALAQPDRALALRLLAAVAAAYGPALLAANLDLLEYLISSVDGEKDPRCLLLSFEATRSTLALYHAQPEESLCRGRLEESSEELFEVLACNFPIAFTPPPNDPNRITREQLAAGLEAVLAAEPRFAPHLVPLIMEKLSSSIRQAKLDSLSLLGACAASYGPRPLAPHASTIWAGLRAELAAPSAEGLLPADLPTADDTAAAATACLARCVAAFQEGRGGDDGAAGVEVAAAGGAAGAAADLAEAVLGDPSMHDMLACIRAPGAAGAAFRRSALRARAGSRGAAALCLAGGAAGGAALAQLLPPLLAALRGGQAAAGESGSAASLPTQCLGWAAVLELLEAAGTAPGQAARHASEANAALLQRSVSMAAAALAAQAAASGAGSEDDEEDEEEEGEAEAAPKAARWPLAPADCTSQQAATQQLGVLAAAFGAGHLAATLERQQVEAAAAGAVQLLTVSGVQSQRQQAAAVAALTALAGGAHATVLTESALPRLVAAAGQRQSAGVALAALQALAAANSSLQLQIVAALDNAIEQLLPAAAAEGGVEAGAPGKGSAELLVQLLQAAARIVAAAPAAQPAGSPDAATSAAAAAEAALQLGQHLFDATQLLPPAAASTASPDLQDGCAQLACQAMRAAAAAQQQRLAAAAAAALQQPQGLQTCVACALLVPLHADAVAVLPGGSLAALVQQLVTLALAQQQETPLARWAAAAAAALLNKWPAHADSLAACVTATFNDQLLPACGLAAAAGGLPQPAPAAWGCLAGLTRALAMRGHRSADGVLGSVLRSLEAAAQRWQEMAPADAGDVAAAGAKAAAHFLGAVLEGGSGGSACSLSRQVHATVKSLWQQRMYTVAFGKLLPLLQSSLEAAAGADAASAPAGGEPRSAAAAPPLLLALGQLLQAAPTAALLQDQRRLLPWLLQCLAATQGGPLSDGALLQALLLLLIDALTSDAGRRQAEEDLLPALVPALLSLASHRGSPAVRETALQCLVLLLELPYTALHPHRRTVERGLGLLALWALHLVAAVARFVWAYCLRPGRDLKRAYGPWAVVTGATDGIGKAYCEQLARKGLNLVLISRTESKLKECAAELENKHGVEARYVVADLCKATPETFASIGAALQGLEVGILVNNAGLSYDHPEFLGEISDQDVHDMLSINALVPAMLCKMVLPGMKERGRGAVINVGSGASTVIPNSPLLSVYAATKAFVDCLSRSLDAEYAPLGVRVQCQAPMYVATKMSKIRRARLDAPTPAAWAAAALRQIGREPSFTPYWFHGLQQAVIRAAPTWLINRQVLALHHNLRDRYYRRVAREQAAAATAGAEGAGAEGEESAAGKRELRKRK</sequence>
<keyword evidence="4 6" id="KW-0539">Nucleus</keyword>
<dbReference type="Gene3D" id="3.40.50.720">
    <property type="entry name" value="NAD(P)-binding Rossmann-like Domain"/>
    <property type="match status" value="1"/>
</dbReference>
<comment type="function">
    <text evidence="6">Key component of the cytosolic iron-sulfur protein assembly (CIA) complex, a multiprotein complex that mediates the incorporation of iron-sulfur cluster into apoproteins specifically involved in DNA metabolism and genomic integrity. In the CIA complex, MMS19 acts as an adapter between early-acting CIA components and a subset of cellular target iron-sulfur proteins.</text>
</comment>
<dbReference type="Pfam" id="PF14500">
    <property type="entry name" value="MMS19_N"/>
    <property type="match status" value="1"/>
</dbReference>
<dbReference type="Pfam" id="PF07714">
    <property type="entry name" value="PK_Tyr_Ser-Thr"/>
    <property type="match status" value="1"/>
</dbReference>
<keyword evidence="6" id="KW-0234">DNA repair</keyword>
<evidence type="ECO:0000256" key="6">
    <source>
        <dbReference type="RuleBase" id="RU367072"/>
    </source>
</evidence>
<comment type="subcellular location">
    <subcellularLocation>
        <location evidence="1 6">Nucleus</location>
    </subcellularLocation>
</comment>
<evidence type="ECO:0000256" key="5">
    <source>
        <dbReference type="PROSITE-ProRule" id="PRU10141"/>
    </source>
</evidence>
<dbReference type="InterPro" id="IPR024687">
    <property type="entry name" value="MMS19_C"/>
</dbReference>
<evidence type="ECO:0000313" key="10">
    <source>
        <dbReference type="Proteomes" id="UP000239649"/>
    </source>
</evidence>
<dbReference type="Gene3D" id="3.30.200.20">
    <property type="entry name" value="Phosphorylase Kinase, domain 1"/>
    <property type="match status" value="1"/>
</dbReference>
<dbReference type="PROSITE" id="PS00109">
    <property type="entry name" value="PROTEIN_KINASE_TYR"/>
    <property type="match status" value="1"/>
</dbReference>
<name>A0A2P6V489_9CHLO</name>
<dbReference type="InterPro" id="IPR016024">
    <property type="entry name" value="ARM-type_fold"/>
</dbReference>
<dbReference type="PROSITE" id="PS50011">
    <property type="entry name" value="PROTEIN_KINASE_DOM"/>
    <property type="match status" value="1"/>
</dbReference>
<dbReference type="Gene3D" id="1.10.510.10">
    <property type="entry name" value="Transferase(Phosphotransferase) domain 1"/>
    <property type="match status" value="1"/>
</dbReference>
<dbReference type="InterPro" id="IPR001245">
    <property type="entry name" value="Ser-Thr/Tyr_kinase_cat_dom"/>
</dbReference>
<organism evidence="9 10">
    <name type="scientific">Micractinium conductrix</name>
    <dbReference type="NCBI Taxonomy" id="554055"/>
    <lineage>
        <taxon>Eukaryota</taxon>
        <taxon>Viridiplantae</taxon>
        <taxon>Chlorophyta</taxon>
        <taxon>core chlorophytes</taxon>
        <taxon>Trebouxiophyceae</taxon>
        <taxon>Chlorellales</taxon>
        <taxon>Chlorellaceae</taxon>
        <taxon>Chlorella clade</taxon>
        <taxon>Micractinium</taxon>
    </lineage>
</organism>
<keyword evidence="10" id="KW-1185">Reference proteome</keyword>
<evidence type="ECO:0000259" key="8">
    <source>
        <dbReference type="PROSITE" id="PS50011"/>
    </source>
</evidence>
<comment type="similarity">
    <text evidence="6">Belongs to the MET18/MMS19 family.</text>
</comment>
<feature type="compositionally biased region" description="Acidic residues" evidence="7">
    <location>
        <begin position="1242"/>
        <end position="1255"/>
    </location>
</feature>
<dbReference type="SUPFAM" id="SSF48371">
    <property type="entry name" value="ARM repeat"/>
    <property type="match status" value="1"/>
</dbReference>
<evidence type="ECO:0000256" key="1">
    <source>
        <dbReference type="ARBA" id="ARBA00004123"/>
    </source>
</evidence>
<dbReference type="InterPro" id="IPR008266">
    <property type="entry name" value="Tyr_kinase_AS"/>
</dbReference>
<evidence type="ECO:0000256" key="7">
    <source>
        <dbReference type="SAM" id="MobiDB-lite"/>
    </source>
</evidence>
<dbReference type="InterPro" id="IPR011009">
    <property type="entry name" value="Kinase-like_dom_sf"/>
</dbReference>
<dbReference type="SUPFAM" id="SSF56112">
    <property type="entry name" value="Protein kinase-like (PK-like)"/>
    <property type="match status" value="1"/>
</dbReference>
<evidence type="ECO:0000313" key="9">
    <source>
        <dbReference type="EMBL" id="PSC68897.1"/>
    </source>
</evidence>
<dbReference type="FunFam" id="3.40.50.720:FF:000137">
    <property type="entry name" value="Hydroxysteroid (17-beta) dehydrogenase 3"/>
    <property type="match status" value="1"/>
</dbReference>
<dbReference type="PANTHER" id="PTHR12891:SF0">
    <property type="entry name" value="MMS19 NUCLEOTIDE EXCISION REPAIR PROTEIN HOMOLOG"/>
    <property type="match status" value="1"/>
</dbReference>
<dbReference type="GO" id="GO:0005524">
    <property type="term" value="F:ATP binding"/>
    <property type="evidence" value="ECO:0007669"/>
    <property type="project" value="UniProtKB-UniRule"/>
</dbReference>
<dbReference type="PANTHER" id="PTHR12891">
    <property type="entry name" value="DNA REPAIR/TRANSCRIPTION PROTEIN MET18/MMS19"/>
    <property type="match status" value="1"/>
</dbReference>
<dbReference type="InterPro" id="IPR039920">
    <property type="entry name" value="MMS19"/>
</dbReference>
<dbReference type="Pfam" id="PF12460">
    <property type="entry name" value="MMS19_C"/>
    <property type="match status" value="1"/>
</dbReference>
<dbReference type="PROSITE" id="PS00107">
    <property type="entry name" value="PROTEIN_KINASE_ATP"/>
    <property type="match status" value="1"/>
</dbReference>
<reference evidence="9 10" key="1">
    <citation type="journal article" date="2018" name="Plant J.">
        <title>Genome sequences of Chlorella sorokiniana UTEX 1602 and Micractinium conductrix SAG 241.80: implications to maltose excretion by a green alga.</title>
        <authorList>
            <person name="Arriola M.B."/>
            <person name="Velmurugan N."/>
            <person name="Zhang Y."/>
            <person name="Plunkett M.H."/>
            <person name="Hondzo H."/>
            <person name="Barney B.M."/>
        </authorList>
    </citation>
    <scope>NUCLEOTIDE SEQUENCE [LARGE SCALE GENOMIC DNA]</scope>
    <source>
        <strain evidence="9 10">SAG 241.80</strain>
    </source>
</reference>
<feature type="compositionally biased region" description="Polar residues" evidence="7">
    <location>
        <begin position="369"/>
        <end position="388"/>
    </location>
</feature>
<feature type="binding site" evidence="5">
    <location>
        <position position="295"/>
    </location>
    <ligand>
        <name>ATP</name>
        <dbReference type="ChEBI" id="CHEBI:30616"/>
    </ligand>
</feature>
<keyword evidence="5" id="KW-0547">Nucleotide-binding</keyword>
<dbReference type="Pfam" id="PF00106">
    <property type="entry name" value="adh_short"/>
    <property type="match status" value="1"/>
</dbReference>
<dbReference type="GO" id="GO:0097361">
    <property type="term" value="C:cytosolic [4Fe-4S] assembly targeting complex"/>
    <property type="evidence" value="ECO:0007669"/>
    <property type="project" value="UniProtKB-UniRule"/>
</dbReference>
<feature type="region of interest" description="Disordered" evidence="7">
    <location>
        <begin position="2169"/>
        <end position="2194"/>
    </location>
</feature>
<dbReference type="Proteomes" id="UP000239649">
    <property type="component" value="Unassembled WGS sequence"/>
</dbReference>
<dbReference type="GO" id="GO:0006281">
    <property type="term" value="P:DNA repair"/>
    <property type="evidence" value="ECO:0007669"/>
    <property type="project" value="UniProtKB-UniRule"/>
</dbReference>
<dbReference type="CDD" id="cd14014">
    <property type="entry name" value="STKc_PknB_like"/>
    <property type="match status" value="1"/>
</dbReference>
<dbReference type="PRINTS" id="PR00081">
    <property type="entry name" value="GDHRDH"/>
</dbReference>
<feature type="region of interest" description="Disordered" evidence="7">
    <location>
        <begin position="1236"/>
        <end position="1263"/>
    </location>
</feature>
<dbReference type="InterPro" id="IPR002347">
    <property type="entry name" value="SDR_fam"/>
</dbReference>
<dbReference type="CDD" id="cd05356">
    <property type="entry name" value="17beta-HSD1_like_SDR_c"/>
    <property type="match status" value="1"/>
</dbReference>
<protein>
    <recommendedName>
        <fullName evidence="6">MMS19 nucleotide excision repair protein</fullName>
    </recommendedName>
</protein>
<feature type="compositionally biased region" description="Low complexity" evidence="7">
    <location>
        <begin position="393"/>
        <end position="416"/>
    </location>
</feature>
<gene>
    <name evidence="9" type="ORF">C2E20_7619</name>
</gene>
<keyword evidence="5" id="KW-0067">ATP-binding</keyword>
<dbReference type="GO" id="GO:0051604">
    <property type="term" value="P:protein maturation"/>
    <property type="evidence" value="ECO:0007669"/>
    <property type="project" value="UniProtKB-UniRule"/>
</dbReference>
<keyword evidence="6" id="KW-0227">DNA damage</keyword>
<evidence type="ECO:0000256" key="4">
    <source>
        <dbReference type="ARBA" id="ARBA00023242"/>
    </source>
</evidence>
<dbReference type="EMBL" id="LHPF02000032">
    <property type="protein sequence ID" value="PSC68897.1"/>
    <property type="molecule type" value="Genomic_DNA"/>
</dbReference>
<dbReference type="OrthoDB" id="515161at2759"/>
<evidence type="ECO:0000256" key="2">
    <source>
        <dbReference type="ARBA" id="ARBA00022737"/>
    </source>
</evidence>
<keyword evidence="2" id="KW-0677">Repeat</keyword>
<dbReference type="STRING" id="554055.A0A2P6V489"/>